<dbReference type="CTD" id="90736"/>
<dbReference type="InParanoid" id="A0A6P6DW62"/>
<keyword evidence="2" id="KW-1185">Reference proteome</keyword>
<gene>
    <name evidence="3" type="primary">Fam104b</name>
</gene>
<dbReference type="RefSeq" id="XP_023564206.1">
    <property type="nucleotide sequence ID" value="XM_023708438.1"/>
</dbReference>
<feature type="region of interest" description="Disordered" evidence="1">
    <location>
        <begin position="1"/>
        <end position="68"/>
    </location>
</feature>
<proteinExistence type="predicted"/>
<dbReference type="Proteomes" id="UP000515203">
    <property type="component" value="Unplaced"/>
</dbReference>
<feature type="compositionally biased region" description="Low complexity" evidence="1">
    <location>
        <begin position="42"/>
        <end position="56"/>
    </location>
</feature>
<dbReference type="AlphaFoldDB" id="A0A6P6DW62"/>
<evidence type="ECO:0000256" key="1">
    <source>
        <dbReference type="SAM" id="MobiDB-lite"/>
    </source>
</evidence>
<dbReference type="PANTHER" id="PTHR34763">
    <property type="entry name" value="PROTEIN FAM104A"/>
    <property type="match status" value="1"/>
</dbReference>
<name>A0A6P6DW62_OCTDE</name>
<dbReference type="Pfam" id="PF15434">
    <property type="entry name" value="FAM104"/>
    <property type="match status" value="1"/>
</dbReference>
<dbReference type="InterPro" id="IPR029222">
    <property type="entry name" value="VCF1/2-like"/>
</dbReference>
<reference evidence="3" key="1">
    <citation type="submission" date="2025-08" db="UniProtKB">
        <authorList>
            <consortium name="RefSeq"/>
        </authorList>
    </citation>
    <scope>IDENTIFICATION</scope>
</reference>
<dbReference type="OrthoDB" id="9939148at2759"/>
<evidence type="ECO:0000313" key="3">
    <source>
        <dbReference type="RefSeq" id="XP_023564206.1"/>
    </source>
</evidence>
<dbReference type="GeneID" id="101577171"/>
<evidence type="ECO:0000313" key="2">
    <source>
        <dbReference type="Proteomes" id="UP000515203"/>
    </source>
</evidence>
<protein>
    <submittedName>
        <fullName evidence="3">Protein FAM104B</fullName>
    </submittedName>
</protein>
<accession>A0A6P6DW62</accession>
<dbReference type="PANTHER" id="PTHR34763:SF3">
    <property type="entry name" value="FAM104B"/>
    <property type="match status" value="1"/>
</dbReference>
<organism evidence="2 3">
    <name type="scientific">Octodon degus</name>
    <name type="common">Degu</name>
    <name type="synonym">Sciurus degus</name>
    <dbReference type="NCBI Taxonomy" id="10160"/>
    <lineage>
        <taxon>Eukaryota</taxon>
        <taxon>Metazoa</taxon>
        <taxon>Chordata</taxon>
        <taxon>Craniata</taxon>
        <taxon>Vertebrata</taxon>
        <taxon>Euteleostomi</taxon>
        <taxon>Mammalia</taxon>
        <taxon>Eutheria</taxon>
        <taxon>Euarchontoglires</taxon>
        <taxon>Glires</taxon>
        <taxon>Rodentia</taxon>
        <taxon>Hystricomorpha</taxon>
        <taxon>Octodontidae</taxon>
        <taxon>Octodon</taxon>
    </lineage>
</organism>
<sequence length="117" mass="13782">MRTMDFFRKQRRNSNEDDDHNSPHSKRRKMNSDFQESWDAESSSNDNERSGSSISSPDRASGPENNLNQIIAELNPNNPQRLYEEYALGQHLYSHINQILKEAHFHSLQQRRQNPRT</sequence>